<dbReference type="Pfam" id="PF13609">
    <property type="entry name" value="Porin_4"/>
    <property type="match status" value="1"/>
</dbReference>
<evidence type="ECO:0000256" key="1">
    <source>
        <dbReference type="ARBA" id="ARBA00004571"/>
    </source>
</evidence>
<protein>
    <submittedName>
        <fullName evidence="13">Porin</fullName>
    </submittedName>
</protein>
<name>A0A370NRJ8_9BURK</name>
<evidence type="ECO:0000256" key="11">
    <source>
        <dbReference type="SAM" id="SignalP"/>
    </source>
</evidence>
<evidence type="ECO:0000313" key="14">
    <source>
        <dbReference type="Proteomes" id="UP000255165"/>
    </source>
</evidence>
<feature type="domain" description="Porin" evidence="12">
    <location>
        <begin position="20"/>
        <end position="369"/>
    </location>
</feature>
<feature type="signal peptide" evidence="11">
    <location>
        <begin position="1"/>
        <end position="30"/>
    </location>
</feature>
<evidence type="ECO:0000256" key="8">
    <source>
        <dbReference type="ARBA" id="ARBA00023114"/>
    </source>
</evidence>
<gene>
    <name evidence="13" type="ORF">DN412_21410</name>
</gene>
<dbReference type="InterPro" id="IPR023614">
    <property type="entry name" value="Porin_dom_sf"/>
</dbReference>
<keyword evidence="4" id="KW-1134">Transmembrane beta strand</keyword>
<sequence>MAFRRKMPATALSHLSFGIAMTAATTVTHAQGSVIIGGLLDESVAVYRDNGGHSNVRMQDSAIYPSKFYLRGTEDLGGGLQASFSLDSMISLSTGALDPQSRGALFENSAWVGMRKVGIGGFRLGQQNDFAFDYFLIGAIDPATGIAGGMLNFRTGSFGADLLGLKGPAQIGAGLAAGAPYPPYTNAAGAPVGMSAINWDRVGGKRMSNALKLTTDEIGSFSAGLMYSFGEVAGDFQNGSGKSAAIGYHHGETRAAVVYTEQNYGAVNGGQSGIANFLAGARTKVSRFDFSGMYSQARNTFTGARIYALAGGIGYELTPDLVLGGAYTYENGNEQLKNVIIHQGALQLTYTFSKRTAVYLAGVYQHTNGAYAAEIGNILASGKIQSVAAVGMMHRF</sequence>
<evidence type="ECO:0000256" key="10">
    <source>
        <dbReference type="ARBA" id="ARBA00023237"/>
    </source>
</evidence>
<evidence type="ECO:0000313" key="13">
    <source>
        <dbReference type="EMBL" id="RDK08230.1"/>
    </source>
</evidence>
<proteinExistence type="predicted"/>
<dbReference type="SUPFAM" id="SSF56935">
    <property type="entry name" value="Porins"/>
    <property type="match status" value="1"/>
</dbReference>
<dbReference type="InterPro" id="IPR033900">
    <property type="entry name" value="Gram_neg_porin_domain"/>
</dbReference>
<evidence type="ECO:0000256" key="6">
    <source>
        <dbReference type="ARBA" id="ARBA00022729"/>
    </source>
</evidence>
<dbReference type="Gene3D" id="2.40.160.10">
    <property type="entry name" value="Porin"/>
    <property type="match status" value="1"/>
</dbReference>
<dbReference type="Proteomes" id="UP000255165">
    <property type="component" value="Unassembled WGS sequence"/>
</dbReference>
<keyword evidence="10" id="KW-0998">Cell outer membrane</keyword>
<evidence type="ECO:0000256" key="9">
    <source>
        <dbReference type="ARBA" id="ARBA00023136"/>
    </source>
</evidence>
<accession>A0A370NRJ8</accession>
<evidence type="ECO:0000256" key="7">
    <source>
        <dbReference type="ARBA" id="ARBA00023065"/>
    </source>
</evidence>
<keyword evidence="5" id="KW-0812">Transmembrane</keyword>
<evidence type="ECO:0000256" key="2">
    <source>
        <dbReference type="ARBA" id="ARBA00011233"/>
    </source>
</evidence>
<dbReference type="GO" id="GO:0015288">
    <property type="term" value="F:porin activity"/>
    <property type="evidence" value="ECO:0007669"/>
    <property type="project" value="UniProtKB-KW"/>
</dbReference>
<keyword evidence="3" id="KW-0813">Transport</keyword>
<evidence type="ECO:0000256" key="5">
    <source>
        <dbReference type="ARBA" id="ARBA00022692"/>
    </source>
</evidence>
<dbReference type="PANTHER" id="PTHR34501:SF9">
    <property type="entry name" value="MAJOR OUTER MEMBRANE PROTEIN P.IA"/>
    <property type="match status" value="1"/>
</dbReference>
<dbReference type="GO" id="GO:0009279">
    <property type="term" value="C:cell outer membrane"/>
    <property type="evidence" value="ECO:0007669"/>
    <property type="project" value="UniProtKB-SubCell"/>
</dbReference>
<dbReference type="InterPro" id="IPR050298">
    <property type="entry name" value="Gram-neg_bact_OMP"/>
</dbReference>
<reference evidence="14" key="1">
    <citation type="submission" date="2018-06" db="EMBL/GenBank/DDBJ databases">
        <authorList>
            <person name="Feng T."/>
            <person name="Jeon C.O."/>
        </authorList>
    </citation>
    <scope>NUCLEOTIDE SEQUENCE [LARGE SCALE GENOMIC DNA]</scope>
    <source>
        <strain evidence="14">S23</strain>
    </source>
</reference>
<keyword evidence="7" id="KW-0406">Ion transport</keyword>
<keyword evidence="8" id="KW-0626">Porin</keyword>
<comment type="caution">
    <text evidence="13">The sequence shown here is derived from an EMBL/GenBank/DDBJ whole genome shotgun (WGS) entry which is preliminary data.</text>
</comment>
<comment type="subcellular location">
    <subcellularLocation>
        <location evidence="1">Cell outer membrane</location>
        <topology evidence="1">Multi-pass membrane protein</topology>
    </subcellularLocation>
</comment>
<keyword evidence="6 11" id="KW-0732">Signal</keyword>
<dbReference type="CDD" id="cd00342">
    <property type="entry name" value="gram_neg_porins"/>
    <property type="match status" value="1"/>
</dbReference>
<evidence type="ECO:0000259" key="12">
    <source>
        <dbReference type="Pfam" id="PF13609"/>
    </source>
</evidence>
<dbReference type="GO" id="GO:0046930">
    <property type="term" value="C:pore complex"/>
    <property type="evidence" value="ECO:0007669"/>
    <property type="project" value="UniProtKB-KW"/>
</dbReference>
<organism evidence="13 14">
    <name type="scientific">Cupriavidus lacunae</name>
    <dbReference type="NCBI Taxonomy" id="2666307"/>
    <lineage>
        <taxon>Bacteria</taxon>
        <taxon>Pseudomonadati</taxon>
        <taxon>Pseudomonadota</taxon>
        <taxon>Betaproteobacteria</taxon>
        <taxon>Burkholderiales</taxon>
        <taxon>Burkholderiaceae</taxon>
        <taxon>Cupriavidus</taxon>
    </lineage>
</organism>
<keyword evidence="9" id="KW-0472">Membrane</keyword>
<feature type="chain" id="PRO_5016671647" evidence="11">
    <location>
        <begin position="31"/>
        <end position="396"/>
    </location>
</feature>
<evidence type="ECO:0000256" key="4">
    <source>
        <dbReference type="ARBA" id="ARBA00022452"/>
    </source>
</evidence>
<dbReference type="EMBL" id="QKWJ01000028">
    <property type="protein sequence ID" value="RDK08230.1"/>
    <property type="molecule type" value="Genomic_DNA"/>
</dbReference>
<evidence type="ECO:0000256" key="3">
    <source>
        <dbReference type="ARBA" id="ARBA00022448"/>
    </source>
</evidence>
<comment type="subunit">
    <text evidence="2">Homotrimer.</text>
</comment>
<dbReference type="AlphaFoldDB" id="A0A370NRJ8"/>
<dbReference type="GO" id="GO:0006811">
    <property type="term" value="P:monoatomic ion transport"/>
    <property type="evidence" value="ECO:0007669"/>
    <property type="project" value="UniProtKB-KW"/>
</dbReference>
<keyword evidence="14" id="KW-1185">Reference proteome</keyword>
<dbReference type="PANTHER" id="PTHR34501">
    <property type="entry name" value="PROTEIN YDDL-RELATED"/>
    <property type="match status" value="1"/>
</dbReference>